<sequence>MVTDQVPRAPVEIIEIKVRKNKGHVCLSLSSNSTICFFLKFLFSTPVWLDLIWFNTWTFSSFDKNLAFVGLSGRM</sequence>
<organism evidence="1 2">
    <name type="scientific">Wickerhamomyces pijperi</name>
    <name type="common">Yeast</name>
    <name type="synonym">Pichia pijperi</name>
    <dbReference type="NCBI Taxonomy" id="599730"/>
    <lineage>
        <taxon>Eukaryota</taxon>
        <taxon>Fungi</taxon>
        <taxon>Dikarya</taxon>
        <taxon>Ascomycota</taxon>
        <taxon>Saccharomycotina</taxon>
        <taxon>Saccharomycetes</taxon>
        <taxon>Phaffomycetales</taxon>
        <taxon>Wickerhamomycetaceae</taxon>
        <taxon>Wickerhamomyces</taxon>
    </lineage>
</organism>
<dbReference type="Proteomes" id="UP000774326">
    <property type="component" value="Unassembled WGS sequence"/>
</dbReference>
<comment type="caution">
    <text evidence="1">The sequence shown here is derived from an EMBL/GenBank/DDBJ whole genome shotgun (WGS) entry which is preliminary data.</text>
</comment>
<accession>A0A9P8PZ63</accession>
<dbReference type="EMBL" id="JAEUBG010004553">
    <property type="protein sequence ID" value="KAH3681193.1"/>
    <property type="molecule type" value="Genomic_DNA"/>
</dbReference>
<evidence type="ECO:0000313" key="2">
    <source>
        <dbReference type="Proteomes" id="UP000774326"/>
    </source>
</evidence>
<dbReference type="AlphaFoldDB" id="A0A9P8PZ63"/>
<protein>
    <submittedName>
        <fullName evidence="1">Uncharacterized protein</fullName>
    </submittedName>
</protein>
<reference evidence="1" key="1">
    <citation type="journal article" date="2021" name="Open Biol.">
        <title>Shared evolutionary footprints suggest mitochondrial oxidative damage underlies multiple complex I losses in fungi.</title>
        <authorList>
            <person name="Schikora-Tamarit M.A."/>
            <person name="Marcet-Houben M."/>
            <person name="Nosek J."/>
            <person name="Gabaldon T."/>
        </authorList>
    </citation>
    <scope>NUCLEOTIDE SEQUENCE</scope>
    <source>
        <strain evidence="1">CBS2887</strain>
    </source>
</reference>
<reference evidence="1" key="2">
    <citation type="submission" date="2021-01" db="EMBL/GenBank/DDBJ databases">
        <authorList>
            <person name="Schikora-Tamarit M.A."/>
        </authorList>
    </citation>
    <scope>NUCLEOTIDE SEQUENCE</scope>
    <source>
        <strain evidence="1">CBS2887</strain>
    </source>
</reference>
<proteinExistence type="predicted"/>
<gene>
    <name evidence="1" type="ORF">WICPIJ_007888</name>
</gene>
<keyword evidence="2" id="KW-1185">Reference proteome</keyword>
<name>A0A9P8PZ63_WICPI</name>
<evidence type="ECO:0000313" key="1">
    <source>
        <dbReference type="EMBL" id="KAH3681193.1"/>
    </source>
</evidence>